<dbReference type="EMBL" id="JPWB01000001">
    <property type="protein sequence ID" value="RCK25357.1"/>
    <property type="molecule type" value="Genomic_DNA"/>
</dbReference>
<gene>
    <name evidence="1" type="ORF">TH6_01695</name>
</gene>
<reference evidence="1 2" key="1">
    <citation type="submission" date="2014-07" db="EMBL/GenBank/DDBJ databases">
        <title>Draft genome sequence of Thalassospira profundimaris R8-17.</title>
        <authorList>
            <person name="Lai Q."/>
            <person name="Shao Z."/>
        </authorList>
    </citation>
    <scope>NUCLEOTIDE SEQUENCE [LARGE SCALE GENOMIC DNA]</scope>
    <source>
        <strain evidence="1 2">R8-17</strain>
    </source>
</reference>
<dbReference type="Proteomes" id="UP000253061">
    <property type="component" value="Unassembled WGS sequence"/>
</dbReference>
<evidence type="ECO:0000313" key="1">
    <source>
        <dbReference type="EMBL" id="RCK25357.1"/>
    </source>
</evidence>
<protein>
    <submittedName>
        <fullName evidence="1">Uncharacterized protein</fullName>
    </submittedName>
</protein>
<comment type="caution">
    <text evidence="1">The sequence shown here is derived from an EMBL/GenBank/DDBJ whole genome shotgun (WGS) entry which is preliminary data.</text>
</comment>
<dbReference type="AlphaFoldDB" id="A0A199YMA5"/>
<dbReference type="RefSeq" id="WP_062956560.1">
    <property type="nucleotide sequence ID" value="NZ_JPWB01000001.1"/>
</dbReference>
<sequence>MMQFGKVDLRDWFKAIGIGIVTAILLSAVMVPASKFGISPLPKPLGLAFAETVMGRSLPLPVGLIFHIAYVVFWSVLFVVLFRNDLRFRNALLLGMGLWLLVLVAFFPIVGWGFLGLAVSSKLIVAALIPHLLFSIFLWALCRGMFK</sequence>
<organism evidence="1 2">
    <name type="scientific">Thalassospira profundimaris</name>
    <dbReference type="NCBI Taxonomy" id="502049"/>
    <lineage>
        <taxon>Bacteria</taxon>
        <taxon>Pseudomonadati</taxon>
        <taxon>Pseudomonadota</taxon>
        <taxon>Alphaproteobacteria</taxon>
        <taxon>Rhodospirillales</taxon>
        <taxon>Thalassospiraceae</taxon>
        <taxon>Thalassospira</taxon>
    </lineage>
</organism>
<name>A0A199YMA5_9PROT</name>
<accession>A0A199YMA5</accession>
<proteinExistence type="predicted"/>
<evidence type="ECO:0000313" key="2">
    <source>
        <dbReference type="Proteomes" id="UP000253061"/>
    </source>
</evidence>